<reference evidence="1" key="1">
    <citation type="journal article" date="2021" name="PeerJ">
        <title>Extensive microbial diversity within the chicken gut microbiome revealed by metagenomics and culture.</title>
        <authorList>
            <person name="Gilroy R."/>
            <person name="Ravi A."/>
            <person name="Getino M."/>
            <person name="Pursley I."/>
            <person name="Horton D.L."/>
            <person name="Alikhan N.F."/>
            <person name="Baker D."/>
            <person name="Gharbi K."/>
            <person name="Hall N."/>
            <person name="Watson M."/>
            <person name="Adriaenssens E.M."/>
            <person name="Foster-Nyarko E."/>
            <person name="Jarju S."/>
            <person name="Secka A."/>
            <person name="Antonio M."/>
            <person name="Oren A."/>
            <person name="Chaudhuri R.R."/>
            <person name="La Ragione R."/>
            <person name="Hildebrand F."/>
            <person name="Pallen M.J."/>
        </authorList>
    </citation>
    <scope>NUCLEOTIDE SEQUENCE</scope>
    <source>
        <strain evidence="1">ChiBcec16-3735</strain>
    </source>
</reference>
<protein>
    <recommendedName>
        <fullName evidence="3">Condensation domain-containing protein</fullName>
    </recommendedName>
</protein>
<dbReference type="SUPFAM" id="SSF52777">
    <property type="entry name" value="CoA-dependent acyltransferases"/>
    <property type="match status" value="2"/>
</dbReference>
<gene>
    <name evidence="1" type="ORF">H9725_01075</name>
</gene>
<proteinExistence type="predicted"/>
<evidence type="ECO:0000313" key="1">
    <source>
        <dbReference type="EMBL" id="HIZ57173.1"/>
    </source>
</evidence>
<reference evidence="1" key="2">
    <citation type="submission" date="2021-04" db="EMBL/GenBank/DDBJ databases">
        <authorList>
            <person name="Gilroy R."/>
        </authorList>
    </citation>
    <scope>NUCLEOTIDE SEQUENCE</scope>
    <source>
        <strain evidence="1">ChiBcec16-3735</strain>
    </source>
</reference>
<organism evidence="1 2">
    <name type="scientific">Candidatus Faecalibacterium gallistercoris</name>
    <dbReference type="NCBI Taxonomy" id="2838579"/>
    <lineage>
        <taxon>Bacteria</taxon>
        <taxon>Bacillati</taxon>
        <taxon>Bacillota</taxon>
        <taxon>Clostridia</taxon>
        <taxon>Eubacteriales</taxon>
        <taxon>Oscillospiraceae</taxon>
        <taxon>Faecalibacterium</taxon>
    </lineage>
</organism>
<comment type="caution">
    <text evidence="1">The sequence shown here is derived from an EMBL/GenBank/DDBJ whole genome shotgun (WGS) entry which is preliminary data.</text>
</comment>
<evidence type="ECO:0008006" key="3">
    <source>
        <dbReference type="Google" id="ProtNLM"/>
    </source>
</evidence>
<name>A0A9D2FET0_9FIRM</name>
<dbReference type="AlphaFoldDB" id="A0A9D2FET0"/>
<accession>A0A9D2FET0</accession>
<sequence>MTETPTRYSEFLPQGAMYFYREKHIYCRYQYLLKDPVDPALLQQAVDAALDAADYFKMKLVREKRDVYLVENDRPFTVRLGSELRAMPEETDGYLFNVSCEGDTVFFDWFHFLADGHGMARFLTRILMEYCNRRYGAGFACPAMASAPAYDMQALVALDPTAGQESLPAVEPVQPEAGRLSRSMVRLDKQSLVDVAVASGVKPVSALLGLLSLAMQPLLGRERVEYCYSTDTRRTLGVPDAFYNCVASFRYGVDAGPDVRLADIVPAIDADLKGNLVPEVQLGQMAKMMNWVVRVDALKAPLKIKRRVFSMGEAMGNFPADFWISYLGDPLDPDRGYPPALLDYIRDFQVWVPPDGASVGYEVASLHGQLILCIQDKLGRAGLTDAICAVCRREGVKVLSTAEMGPALPYQE</sequence>
<dbReference type="EMBL" id="DXBJ01000008">
    <property type="protein sequence ID" value="HIZ57173.1"/>
    <property type="molecule type" value="Genomic_DNA"/>
</dbReference>
<dbReference type="Proteomes" id="UP000824065">
    <property type="component" value="Unassembled WGS sequence"/>
</dbReference>
<evidence type="ECO:0000313" key="2">
    <source>
        <dbReference type="Proteomes" id="UP000824065"/>
    </source>
</evidence>